<dbReference type="InterPro" id="IPR050722">
    <property type="entry name" value="Pyruvate:ferred/Flavod_OxRd"/>
</dbReference>
<dbReference type="InterPro" id="IPR002880">
    <property type="entry name" value="Pyrv_Fd/Flavodoxin_OxRdtase_N"/>
</dbReference>
<dbReference type="EC" id="1.2.7.-" evidence="4"/>
<dbReference type="GO" id="GO:0006979">
    <property type="term" value="P:response to oxidative stress"/>
    <property type="evidence" value="ECO:0007669"/>
    <property type="project" value="TreeGrafter"/>
</dbReference>
<evidence type="ECO:0000259" key="3">
    <source>
        <dbReference type="Pfam" id="PF01855"/>
    </source>
</evidence>
<dbReference type="AlphaFoldDB" id="A0A857NDV3"/>
<keyword evidence="5" id="KW-1185">Reference proteome</keyword>
<keyword evidence="1 4" id="KW-0560">Oxidoreductase</keyword>
<dbReference type="Gene3D" id="3.40.50.920">
    <property type="match status" value="1"/>
</dbReference>
<dbReference type="CDD" id="cd07034">
    <property type="entry name" value="TPP_PYR_PFOR_IOR-alpha_like"/>
    <property type="match status" value="1"/>
</dbReference>
<dbReference type="SUPFAM" id="SSF52518">
    <property type="entry name" value="Thiamin diphosphate-binding fold (THDP-binding)"/>
    <property type="match status" value="1"/>
</dbReference>
<accession>A0A857NDV3</accession>
<organism evidence="4 5">
    <name type="scientific">Candidatus Chazhemtobacterium aquaticus</name>
    <dbReference type="NCBI Taxonomy" id="2715735"/>
    <lineage>
        <taxon>Bacteria</taxon>
        <taxon>Candidatus Chazhemtobacteraceae</taxon>
        <taxon>Candidatus Chazhemtobacterium</taxon>
    </lineage>
</organism>
<evidence type="ECO:0000313" key="4">
    <source>
        <dbReference type="EMBL" id="QHO63601.1"/>
    </source>
</evidence>
<proteinExistence type="predicted"/>
<reference evidence="5" key="1">
    <citation type="journal article" date="2020" name="Microorganisms">
        <title>Complete Genome of a Member of a New Bacterial Lineage in the Microgenomates Group Reveals an Unusual Nucleotide Composition Disparity Between Two Strands of DNA and Limited Metabolic Potential.</title>
        <authorList>
            <person name="Kadnikov V.V."/>
            <person name="Mardanov A.V."/>
            <person name="Beletsky A.V."/>
            <person name="Karnachuk O.V."/>
            <person name="Ravin N.V."/>
        </authorList>
    </citation>
    <scope>NUCLEOTIDE SEQUENCE [LARGE SCALE GENOMIC DNA]</scope>
</reference>
<dbReference type="EMBL" id="CP047901">
    <property type="protein sequence ID" value="QHO63601.1"/>
    <property type="molecule type" value="Genomic_DNA"/>
</dbReference>
<dbReference type="PANTHER" id="PTHR32154:SF20">
    <property type="entry name" value="2-OXOGLUTARATE OXIDOREDUCTASE SUBUNIT KORA"/>
    <property type="match status" value="1"/>
</dbReference>
<dbReference type="SUPFAM" id="SSF52922">
    <property type="entry name" value="TK C-terminal domain-like"/>
    <property type="match status" value="1"/>
</dbReference>
<dbReference type="Proteomes" id="UP000463983">
    <property type="component" value="Chromosome"/>
</dbReference>
<dbReference type="GO" id="GO:0016903">
    <property type="term" value="F:oxidoreductase activity, acting on the aldehyde or oxo group of donors"/>
    <property type="evidence" value="ECO:0007669"/>
    <property type="project" value="InterPro"/>
</dbReference>
<keyword evidence="4" id="KW-0670">Pyruvate</keyword>
<evidence type="ECO:0000259" key="2">
    <source>
        <dbReference type="Pfam" id="PF01558"/>
    </source>
</evidence>
<evidence type="ECO:0000313" key="5">
    <source>
        <dbReference type="Proteomes" id="UP000463983"/>
    </source>
</evidence>
<dbReference type="InterPro" id="IPR029061">
    <property type="entry name" value="THDP-binding"/>
</dbReference>
<dbReference type="KEGG" id="caqa:MICH65_0620"/>
<gene>
    <name evidence="4" type="ORF">MICH65_0620</name>
</gene>
<sequence length="577" mass="63737">MCDRRRVGALLYSLVMPWGDKTINWKIAGAAGLGIKSTGEVMAKALSRSGLYINGYTEYPSLIRGGHNTYQVLASEKQVSNPRWNLDILVALNEEGVVLHEDEIDERTKIVVDESVKIEGNRGRLIQVPLLEKAKELGNPIVQNVIALGVSAALIGVEISIFEELIEEEFGKKKELLEINKKALRVGWELAGEERQVELRKRADKPRMVMSGSEAVAMGAMAAGMQLYCAYPMTPATPVMHFLAKYQDKYDLVVRQTEDEIAAVNMAIGASFAGVKAMTGTSGGGFALMQEGISLAGMLELPLVVMLAMRPGPATGLPTWSSQTDLRFAIHAGHGEFAKIVLAPGDPVEAYELSYKAFELAQKYQTVVILLTDKLLAESHYSVELLEEKPVVEVSNVTDKPKKPEEEMFHRYQPSANGVSERTLPGLVNGYYVANSDEHGPEGLVDESAEMREVMVRRRLLKLKSIESDMALPVIYGSKETKLSLVGFGSVKGVALEVIKEFNDVNYIHFNHVWPMPSKAREVLEGRKLVFLENNMTGQLEGLVREYLGLGGISNIRKDDGRPFYVDEVVNLVKRII</sequence>
<dbReference type="NCBIfam" id="TIGR03710">
    <property type="entry name" value="OAFO_sf"/>
    <property type="match status" value="1"/>
</dbReference>
<dbReference type="SUPFAM" id="SSF53323">
    <property type="entry name" value="Pyruvate-ferredoxin oxidoreductase, PFOR, domain III"/>
    <property type="match status" value="1"/>
</dbReference>
<dbReference type="Gene3D" id="3.40.920.10">
    <property type="entry name" value="Pyruvate-ferredoxin oxidoreductase, PFOR, domain III"/>
    <property type="match status" value="1"/>
</dbReference>
<dbReference type="InterPro" id="IPR019752">
    <property type="entry name" value="Pyrv/ketoisovalerate_OxRed_cat"/>
</dbReference>
<name>A0A857NDV3_9BACT</name>
<dbReference type="PANTHER" id="PTHR32154">
    <property type="entry name" value="PYRUVATE-FLAVODOXIN OXIDOREDUCTASE-RELATED"/>
    <property type="match status" value="1"/>
</dbReference>
<evidence type="ECO:0000256" key="1">
    <source>
        <dbReference type="ARBA" id="ARBA00023002"/>
    </source>
</evidence>
<dbReference type="Pfam" id="PF01855">
    <property type="entry name" value="POR_N"/>
    <property type="match status" value="1"/>
</dbReference>
<dbReference type="InterPro" id="IPR002869">
    <property type="entry name" value="Pyrv_flavodox_OxRed_cen"/>
</dbReference>
<feature type="domain" description="Pyruvate flavodoxin/ferredoxin oxidoreductase pyrimidine binding" evidence="3">
    <location>
        <begin position="219"/>
        <end position="415"/>
    </location>
</feature>
<dbReference type="Gene3D" id="3.40.50.970">
    <property type="match status" value="1"/>
</dbReference>
<dbReference type="InterPro" id="IPR009014">
    <property type="entry name" value="Transketo_C/PFOR_II"/>
</dbReference>
<dbReference type="InterPro" id="IPR022367">
    <property type="entry name" value="2-oxoacid/accept_OxRdtase_asu"/>
</dbReference>
<protein>
    <submittedName>
        <fullName evidence="4">Pyruvate/2-oxoacid ferredoxin oxidoreductase, alpha subunit</fullName>
        <ecNumber evidence="4">1.2.7.-</ecNumber>
    </submittedName>
</protein>
<dbReference type="Pfam" id="PF01558">
    <property type="entry name" value="POR"/>
    <property type="match status" value="1"/>
</dbReference>
<dbReference type="FunFam" id="3.40.50.970:FF:000022">
    <property type="entry name" value="2-oxoglutarate ferredoxin oxidoreductase alpha subunit"/>
    <property type="match status" value="1"/>
</dbReference>
<feature type="domain" description="Pyruvate/ketoisovalerate oxidoreductase catalytic" evidence="2">
    <location>
        <begin position="32"/>
        <end position="187"/>
    </location>
</feature>